<keyword evidence="3" id="KW-1185">Reference proteome</keyword>
<dbReference type="InterPro" id="IPR036928">
    <property type="entry name" value="AS_sf"/>
</dbReference>
<dbReference type="PANTHER" id="PTHR11895:SF176">
    <property type="entry name" value="AMIDASE AMID-RELATED"/>
    <property type="match status" value="1"/>
</dbReference>
<feature type="domain" description="Amidase" evidence="1">
    <location>
        <begin position="29"/>
        <end position="444"/>
    </location>
</feature>
<comment type="caution">
    <text evidence="2">The sequence shown here is derived from an EMBL/GenBank/DDBJ whole genome shotgun (WGS) entry which is preliminary data.</text>
</comment>
<accession>A0A1R1ENY1</accession>
<dbReference type="SUPFAM" id="SSF75304">
    <property type="entry name" value="Amidase signature (AS) enzymes"/>
    <property type="match status" value="1"/>
</dbReference>
<proteinExistence type="predicted"/>
<dbReference type="PROSITE" id="PS00571">
    <property type="entry name" value="AMIDASES"/>
    <property type="match status" value="1"/>
</dbReference>
<name>A0A1R1ENY1_9BACL</name>
<dbReference type="InterPro" id="IPR000120">
    <property type="entry name" value="Amidase"/>
</dbReference>
<evidence type="ECO:0000259" key="1">
    <source>
        <dbReference type="Pfam" id="PF01425"/>
    </source>
</evidence>
<reference evidence="2 3" key="1">
    <citation type="submission" date="2016-11" db="EMBL/GenBank/DDBJ databases">
        <title>Paenibacillus species isolates.</title>
        <authorList>
            <person name="Beno S.M."/>
        </authorList>
    </citation>
    <scope>NUCLEOTIDE SEQUENCE [LARGE SCALE GENOMIC DNA]</scope>
    <source>
        <strain evidence="2 3">FSL R5-0378</strain>
    </source>
</reference>
<dbReference type="Proteomes" id="UP000187172">
    <property type="component" value="Unassembled WGS sequence"/>
</dbReference>
<dbReference type="RefSeq" id="WP_076171018.1">
    <property type="nucleotide sequence ID" value="NZ_MRTP01000004.1"/>
</dbReference>
<keyword evidence="2" id="KW-0808">Transferase</keyword>
<gene>
    <name evidence="2" type="ORF">BK138_17145</name>
</gene>
<dbReference type="Pfam" id="PF01425">
    <property type="entry name" value="Amidase"/>
    <property type="match status" value="1"/>
</dbReference>
<dbReference type="AlphaFoldDB" id="A0A1R1ENY1"/>
<dbReference type="InterPro" id="IPR020556">
    <property type="entry name" value="Amidase_CS"/>
</dbReference>
<dbReference type="STRING" id="297318.BK138_17145"/>
<organism evidence="2 3">
    <name type="scientific">Paenibacillus rhizosphaerae</name>
    <dbReference type="NCBI Taxonomy" id="297318"/>
    <lineage>
        <taxon>Bacteria</taxon>
        <taxon>Bacillati</taxon>
        <taxon>Bacillota</taxon>
        <taxon>Bacilli</taxon>
        <taxon>Bacillales</taxon>
        <taxon>Paenibacillaceae</taxon>
        <taxon>Paenibacillus</taxon>
    </lineage>
</organism>
<evidence type="ECO:0000313" key="2">
    <source>
        <dbReference type="EMBL" id="OMF53564.1"/>
    </source>
</evidence>
<sequence length="464" mass="49621">MTTLHQELLYDTIAGLSERIRSRRISPVEITQMLLERIETLNPRLNAYVTVTADLALAQAKAAEVEIMKGEYRGPLHGIPIAHKDIYNTQGIRTAVGSKILETFVPDTDATVVRKLGEAGAVLLGKVQTHEFAAGTLTNSPHFGPCHNPWNLEKSPGGSSGGSGSAVAAGLAYMGTGTDTGGSVRIPAAACGIVGLKPTYGRVSRHGIFPLSWSLDHAGPLTRSTQDAAICLQAMAGYDPLDDTSADVSVPDFTGMLRGDLHGITIGIPSSFYYDGIDPEVEAALQAAMGQFKLLGANVIEVEIPLLSRVSAIGNGICMGEVASIHEKWYREQPEQYGPDVRGMIEGARLIPAVHYLQAQRARRLLQQEYMQALSAADVLLTPTLPATAPGIHDVEISMRFAELTMPTNVTGLPSLAIPCGFSAAGMPISMQLIGKPFAEAELLGIGHAYEQSTDWHFHHPELD</sequence>
<dbReference type="EMBL" id="MRTP01000004">
    <property type="protein sequence ID" value="OMF53564.1"/>
    <property type="molecule type" value="Genomic_DNA"/>
</dbReference>
<dbReference type="InterPro" id="IPR023631">
    <property type="entry name" value="Amidase_dom"/>
</dbReference>
<evidence type="ECO:0000313" key="3">
    <source>
        <dbReference type="Proteomes" id="UP000187172"/>
    </source>
</evidence>
<dbReference type="GO" id="GO:0016740">
    <property type="term" value="F:transferase activity"/>
    <property type="evidence" value="ECO:0007669"/>
    <property type="project" value="UniProtKB-KW"/>
</dbReference>
<dbReference type="PANTHER" id="PTHR11895">
    <property type="entry name" value="TRANSAMIDASE"/>
    <property type="match status" value="1"/>
</dbReference>
<dbReference type="Gene3D" id="3.90.1300.10">
    <property type="entry name" value="Amidase signature (AS) domain"/>
    <property type="match status" value="1"/>
</dbReference>
<protein>
    <submittedName>
        <fullName evidence="2">Glutamyl-tRNA amidotransferase</fullName>
    </submittedName>
</protein>